<evidence type="ECO:0000256" key="9">
    <source>
        <dbReference type="HAMAP-Rule" id="MF_00336"/>
    </source>
</evidence>
<comment type="cofactor">
    <cofactor evidence="9">
        <name>Mg(2+)</name>
        <dbReference type="ChEBI" id="CHEBI:18420"/>
    </cofactor>
</comment>
<sequence>MSALLITGTDTNVGKTVFTSSFIAYWLHYHPNQSIGLMKLMQTGMGDHQLYEDLFKTYQSIEIVTPLKFTAPLAPPIAAIKEGKIVDLKTVWQAFCSLTQNKDFVIIEALGGLGSPVTDELTVADIAFEWRLDTVLVVPVQLGAIGAAVANVALARQAKINLKGIILNCVHPTTVEEINDLTPTDLIQSLCHVPILGIVPYLSEPHNLAKLTQIASNCDLELLLCSR</sequence>
<keyword evidence="5 9" id="KW-0093">Biotin biosynthesis</keyword>
<feature type="binding site" evidence="9">
    <location>
        <begin position="168"/>
        <end position="169"/>
    </location>
    <ligand>
        <name>ATP</name>
        <dbReference type="ChEBI" id="CHEBI:30616"/>
    </ligand>
</feature>
<keyword evidence="3 9" id="KW-0479">Metal-binding</keyword>
<feature type="binding site" evidence="9">
    <location>
        <position position="47"/>
    </location>
    <ligand>
        <name>Mg(2+)</name>
        <dbReference type="ChEBI" id="CHEBI:18420"/>
    </ligand>
</feature>
<comment type="subcellular location">
    <subcellularLocation>
        <location evidence="9">Cytoplasm</location>
    </subcellularLocation>
</comment>
<dbReference type="GO" id="GO:0009102">
    <property type="term" value="P:biotin biosynthetic process"/>
    <property type="evidence" value="ECO:0007669"/>
    <property type="project" value="UniProtKB-UniRule"/>
</dbReference>
<dbReference type="Proteomes" id="UP000239001">
    <property type="component" value="Unassembled WGS sequence"/>
</dbReference>
<dbReference type="SUPFAM" id="SSF52540">
    <property type="entry name" value="P-loop containing nucleoside triphosphate hydrolases"/>
    <property type="match status" value="1"/>
</dbReference>
<comment type="subunit">
    <text evidence="9">Homodimer.</text>
</comment>
<comment type="function">
    <text evidence="9">Catalyzes a mechanistically unusual reaction, the ATP-dependent insertion of CO2 between the N7 and N8 nitrogen atoms of 7,8-diaminopelargonic acid (DAPA, also called 7,8-diammoniononanoate) to form a ureido ring.</text>
</comment>
<keyword evidence="7 9" id="KW-0460">Magnesium</keyword>
<feature type="binding site" evidence="9">
    <location>
        <position position="16"/>
    </location>
    <ligand>
        <name>Mg(2+)</name>
        <dbReference type="ChEBI" id="CHEBI:18420"/>
    </ligand>
</feature>
<feature type="binding site" evidence="9">
    <location>
        <position position="108"/>
    </location>
    <ligand>
        <name>Mg(2+)</name>
        <dbReference type="ChEBI" id="CHEBI:18420"/>
    </ligand>
</feature>
<dbReference type="OrthoDB" id="9802097at2"/>
<dbReference type="CDD" id="cd03109">
    <property type="entry name" value="DTBS"/>
    <property type="match status" value="1"/>
</dbReference>
<dbReference type="AlphaFoldDB" id="A0A2T1LZ31"/>
<dbReference type="NCBIfam" id="TIGR00347">
    <property type="entry name" value="bioD"/>
    <property type="match status" value="1"/>
</dbReference>
<dbReference type="GO" id="GO:0005524">
    <property type="term" value="F:ATP binding"/>
    <property type="evidence" value="ECO:0007669"/>
    <property type="project" value="UniProtKB-UniRule"/>
</dbReference>
<dbReference type="Gene3D" id="3.40.50.300">
    <property type="entry name" value="P-loop containing nucleotide triphosphate hydrolases"/>
    <property type="match status" value="1"/>
</dbReference>
<reference evidence="10 11" key="1">
    <citation type="submission" date="2018-03" db="EMBL/GenBank/DDBJ databases">
        <title>The ancient ancestry and fast evolution of plastids.</title>
        <authorList>
            <person name="Moore K.R."/>
            <person name="Magnabosco C."/>
            <person name="Momper L."/>
            <person name="Gold D.A."/>
            <person name="Bosak T."/>
            <person name="Fournier G.P."/>
        </authorList>
    </citation>
    <scope>NUCLEOTIDE SEQUENCE [LARGE SCALE GENOMIC DNA]</scope>
    <source>
        <strain evidence="10 11">CCALA 016</strain>
    </source>
</reference>
<keyword evidence="6 9" id="KW-0067">ATP-binding</keyword>
<feature type="binding site" evidence="9">
    <location>
        <position position="207"/>
    </location>
    <ligand>
        <name>ATP</name>
        <dbReference type="ChEBI" id="CHEBI:30616"/>
    </ligand>
</feature>
<dbReference type="Pfam" id="PF13500">
    <property type="entry name" value="AAA_26"/>
    <property type="match status" value="1"/>
</dbReference>
<dbReference type="PIRSF" id="PIRSF006755">
    <property type="entry name" value="DTB_synth"/>
    <property type="match status" value="1"/>
</dbReference>
<evidence type="ECO:0000256" key="6">
    <source>
        <dbReference type="ARBA" id="ARBA00022840"/>
    </source>
</evidence>
<evidence type="ECO:0000256" key="8">
    <source>
        <dbReference type="ARBA" id="ARBA00047386"/>
    </source>
</evidence>
<protein>
    <recommendedName>
        <fullName evidence="9">ATP-dependent dethiobiotin synthetase BioD</fullName>
        <ecNumber evidence="9">6.3.3.3</ecNumber>
    </recommendedName>
    <alternativeName>
        <fullName evidence="9">DTB synthetase</fullName>
        <shortName evidence="9">DTBS</shortName>
    </alternativeName>
    <alternativeName>
        <fullName evidence="9">Dethiobiotin synthase</fullName>
    </alternativeName>
</protein>
<feature type="binding site" evidence="9">
    <location>
        <begin position="108"/>
        <end position="111"/>
    </location>
    <ligand>
        <name>ATP</name>
        <dbReference type="ChEBI" id="CHEBI:30616"/>
    </ligand>
</feature>
<evidence type="ECO:0000256" key="3">
    <source>
        <dbReference type="ARBA" id="ARBA00022723"/>
    </source>
</evidence>
<evidence type="ECO:0000256" key="4">
    <source>
        <dbReference type="ARBA" id="ARBA00022741"/>
    </source>
</evidence>
<dbReference type="PANTHER" id="PTHR43210">
    <property type="entry name" value="DETHIOBIOTIN SYNTHETASE"/>
    <property type="match status" value="1"/>
</dbReference>
<evidence type="ECO:0000313" key="10">
    <source>
        <dbReference type="EMBL" id="PSF37596.1"/>
    </source>
</evidence>
<gene>
    <name evidence="9" type="primary">bioD</name>
    <name evidence="10" type="ORF">C7H19_08540</name>
</gene>
<keyword evidence="2 9" id="KW-0436">Ligase</keyword>
<evidence type="ECO:0000256" key="5">
    <source>
        <dbReference type="ARBA" id="ARBA00022756"/>
    </source>
</evidence>
<evidence type="ECO:0000313" key="11">
    <source>
        <dbReference type="Proteomes" id="UP000239001"/>
    </source>
</evidence>
<evidence type="ECO:0000256" key="2">
    <source>
        <dbReference type="ARBA" id="ARBA00022598"/>
    </source>
</evidence>
<keyword evidence="11" id="KW-1185">Reference proteome</keyword>
<dbReference type="InterPro" id="IPR027417">
    <property type="entry name" value="P-loop_NTPase"/>
</dbReference>
<name>A0A2T1LZ31_9CHRO</name>
<proteinExistence type="inferred from homology"/>
<dbReference type="GO" id="GO:0005829">
    <property type="term" value="C:cytosol"/>
    <property type="evidence" value="ECO:0007669"/>
    <property type="project" value="TreeGrafter"/>
</dbReference>
<feature type="binding site" evidence="9">
    <location>
        <position position="43"/>
    </location>
    <ligand>
        <name>substrate</name>
    </ligand>
</feature>
<feature type="binding site" evidence="9">
    <location>
        <begin position="200"/>
        <end position="202"/>
    </location>
    <ligand>
        <name>ATP</name>
        <dbReference type="ChEBI" id="CHEBI:30616"/>
    </ligand>
</feature>
<organism evidence="10 11">
    <name type="scientific">Aphanothece hegewaldii CCALA 016</name>
    <dbReference type="NCBI Taxonomy" id="2107694"/>
    <lineage>
        <taxon>Bacteria</taxon>
        <taxon>Bacillati</taxon>
        <taxon>Cyanobacteriota</taxon>
        <taxon>Cyanophyceae</taxon>
        <taxon>Oscillatoriophycideae</taxon>
        <taxon>Chroococcales</taxon>
        <taxon>Aphanothecaceae</taxon>
        <taxon>Aphanothece</taxon>
    </lineage>
</organism>
<dbReference type="PANTHER" id="PTHR43210:SF2">
    <property type="entry name" value="ATP-DEPENDENT DETHIOBIOTIN SYNTHETASE BIOD 2"/>
    <property type="match status" value="1"/>
</dbReference>
<dbReference type="GO" id="GO:0000287">
    <property type="term" value="F:magnesium ion binding"/>
    <property type="evidence" value="ECO:0007669"/>
    <property type="project" value="UniProtKB-UniRule"/>
</dbReference>
<dbReference type="HAMAP" id="MF_00336">
    <property type="entry name" value="BioD"/>
    <property type="match status" value="1"/>
</dbReference>
<keyword evidence="4 9" id="KW-0547">Nucleotide-binding</keyword>
<reference evidence="10 11" key="2">
    <citation type="submission" date="2018-03" db="EMBL/GenBank/DDBJ databases">
        <authorList>
            <person name="Keele B.F."/>
        </authorList>
    </citation>
    <scope>NUCLEOTIDE SEQUENCE [LARGE SCALE GENOMIC DNA]</scope>
    <source>
        <strain evidence="10 11">CCALA 016</strain>
    </source>
</reference>
<dbReference type="GO" id="GO:0004141">
    <property type="term" value="F:dethiobiotin synthase activity"/>
    <property type="evidence" value="ECO:0007669"/>
    <property type="project" value="UniProtKB-UniRule"/>
</dbReference>
<comment type="catalytic activity">
    <reaction evidence="8">
        <text>(7R,8S)-8-amino-7-(carboxyamino)nonanoate + ATP = (4R,5S)-dethiobiotin + ADP + phosphate + H(+)</text>
        <dbReference type="Rhea" id="RHEA:63684"/>
        <dbReference type="ChEBI" id="CHEBI:15378"/>
        <dbReference type="ChEBI" id="CHEBI:30616"/>
        <dbReference type="ChEBI" id="CHEBI:43474"/>
        <dbReference type="ChEBI" id="CHEBI:149470"/>
        <dbReference type="ChEBI" id="CHEBI:149473"/>
        <dbReference type="ChEBI" id="CHEBI:456216"/>
    </reaction>
</comment>
<comment type="caution">
    <text evidence="10">The sequence shown here is derived from an EMBL/GenBank/DDBJ whole genome shotgun (WGS) entry which is preliminary data.</text>
</comment>
<keyword evidence="1 9" id="KW-0963">Cytoplasm</keyword>
<dbReference type="RefSeq" id="WP_106456462.1">
    <property type="nucleotide sequence ID" value="NZ_PXOH01000007.1"/>
</dbReference>
<feature type="active site" evidence="9">
    <location>
        <position position="39"/>
    </location>
</feature>
<dbReference type="EMBL" id="PXOH01000007">
    <property type="protein sequence ID" value="PSF37596.1"/>
    <property type="molecule type" value="Genomic_DNA"/>
</dbReference>
<comment type="pathway">
    <text evidence="9">Cofactor biosynthesis; biotin biosynthesis; biotin from 7,8-diaminononanoate: step 1/2.</text>
</comment>
<dbReference type="UniPathway" id="UPA00078">
    <property type="reaction ID" value="UER00161"/>
</dbReference>
<comment type="similarity">
    <text evidence="9">Belongs to the dethiobiotin synthetase family.</text>
</comment>
<dbReference type="EC" id="6.3.3.3" evidence="9"/>
<dbReference type="InterPro" id="IPR004472">
    <property type="entry name" value="DTB_synth_BioD"/>
</dbReference>
<feature type="binding site" evidence="9">
    <location>
        <begin position="12"/>
        <end position="17"/>
    </location>
    <ligand>
        <name>ATP</name>
        <dbReference type="ChEBI" id="CHEBI:30616"/>
    </ligand>
</feature>
<accession>A0A2T1LZ31</accession>
<evidence type="ECO:0000256" key="7">
    <source>
        <dbReference type="ARBA" id="ARBA00022842"/>
    </source>
</evidence>
<comment type="catalytic activity">
    <reaction evidence="9">
        <text>(7R,8S)-7,8-diammoniononanoate + CO2 + ATP = (4R,5S)-dethiobiotin + ADP + phosphate + 3 H(+)</text>
        <dbReference type="Rhea" id="RHEA:15805"/>
        <dbReference type="ChEBI" id="CHEBI:15378"/>
        <dbReference type="ChEBI" id="CHEBI:16526"/>
        <dbReference type="ChEBI" id="CHEBI:30616"/>
        <dbReference type="ChEBI" id="CHEBI:43474"/>
        <dbReference type="ChEBI" id="CHEBI:149469"/>
        <dbReference type="ChEBI" id="CHEBI:149473"/>
        <dbReference type="ChEBI" id="CHEBI:456216"/>
        <dbReference type="EC" id="6.3.3.3"/>
    </reaction>
</comment>
<evidence type="ECO:0000256" key="1">
    <source>
        <dbReference type="ARBA" id="ARBA00022490"/>
    </source>
</evidence>
<feature type="binding site" evidence="9">
    <location>
        <position position="47"/>
    </location>
    <ligand>
        <name>ATP</name>
        <dbReference type="ChEBI" id="CHEBI:30616"/>
    </ligand>
</feature>